<reference evidence="1 2" key="1">
    <citation type="submission" date="2019-07" db="EMBL/GenBank/DDBJ databases">
        <title>Genomic Encyclopedia of Archaeal and Bacterial Type Strains, Phase II (KMG-II): from individual species to whole genera.</title>
        <authorList>
            <person name="Goeker M."/>
        </authorList>
    </citation>
    <scope>NUCLEOTIDE SEQUENCE [LARGE SCALE GENOMIC DNA]</scope>
    <source>
        <strain evidence="1 2">ATCC BAA-252</strain>
    </source>
</reference>
<protein>
    <submittedName>
        <fullName evidence="1">Uncharacterized protein</fullName>
    </submittedName>
</protein>
<sequence length="74" mass="7921">MCRRFTRRISDRSTGHAQLFGAASAIKKPLAQNRTRGLSKSPLASRTALMSAVEQIQCIVGQTVIQTAGAHVLG</sequence>
<name>A0A562THX3_9HYPH</name>
<dbReference type="EMBL" id="VLLF01000001">
    <property type="protein sequence ID" value="TWI93257.1"/>
    <property type="molecule type" value="Genomic_DNA"/>
</dbReference>
<evidence type="ECO:0000313" key="2">
    <source>
        <dbReference type="Proteomes" id="UP000320593"/>
    </source>
</evidence>
<organism evidence="1 2">
    <name type="scientific">Roseibium hamelinense</name>
    <dbReference type="NCBI Taxonomy" id="150831"/>
    <lineage>
        <taxon>Bacteria</taxon>
        <taxon>Pseudomonadati</taxon>
        <taxon>Pseudomonadota</taxon>
        <taxon>Alphaproteobacteria</taxon>
        <taxon>Hyphomicrobiales</taxon>
        <taxon>Stappiaceae</taxon>
        <taxon>Roseibium</taxon>
    </lineage>
</organism>
<accession>A0A562THX3</accession>
<proteinExistence type="predicted"/>
<dbReference type="Proteomes" id="UP000320593">
    <property type="component" value="Unassembled WGS sequence"/>
</dbReference>
<evidence type="ECO:0000313" key="1">
    <source>
        <dbReference type="EMBL" id="TWI93257.1"/>
    </source>
</evidence>
<comment type="caution">
    <text evidence="1">The sequence shown here is derived from an EMBL/GenBank/DDBJ whole genome shotgun (WGS) entry which is preliminary data.</text>
</comment>
<dbReference type="AlphaFoldDB" id="A0A562THX3"/>
<gene>
    <name evidence="1" type="ORF">JM93_00812</name>
</gene>
<keyword evidence="2" id="KW-1185">Reference proteome</keyword>